<dbReference type="AlphaFoldDB" id="A0A1E4T5H0"/>
<accession>A0A1E4T5H0</accession>
<evidence type="ECO:0000313" key="3">
    <source>
        <dbReference type="Proteomes" id="UP000094801"/>
    </source>
</evidence>
<protein>
    <submittedName>
        <fullName evidence="2">Uncharacterized protein</fullName>
    </submittedName>
</protein>
<feature type="region of interest" description="Disordered" evidence="1">
    <location>
        <begin position="259"/>
        <end position="290"/>
    </location>
</feature>
<evidence type="ECO:0000256" key="1">
    <source>
        <dbReference type="SAM" id="MobiDB-lite"/>
    </source>
</evidence>
<proteinExistence type="predicted"/>
<keyword evidence="3" id="KW-1185">Reference proteome</keyword>
<feature type="compositionally biased region" description="Polar residues" evidence="1">
    <location>
        <begin position="1"/>
        <end position="17"/>
    </location>
</feature>
<evidence type="ECO:0000313" key="2">
    <source>
        <dbReference type="EMBL" id="ODV87010.1"/>
    </source>
</evidence>
<feature type="compositionally biased region" description="Polar residues" evidence="1">
    <location>
        <begin position="385"/>
        <end position="399"/>
    </location>
</feature>
<feature type="region of interest" description="Disordered" evidence="1">
    <location>
        <begin position="1"/>
        <end position="75"/>
    </location>
</feature>
<sequence>MDITKLNNPITSMESLNSTTSSTSTPAIPNDASLPKNDNNIKENNDFHTEVKEPASQITASESSSSSVTPLEGHKKRTTKEYRMLYYYLLTKYRTINEDSKSLKSLESRLDKLIRYSEMRNNMLSNLIAYIDNEEIKPINDKITKSDEMIKLGRILDAKPQLESVLSPLFGPTIGHDESDIDEPTLDEDLEKLSPRAELAEYLDLLKSNSISTTYDPETFSEIFNDVRRNKFYNHQPKKRKLAKKTDLEQDKDIDTVKKVKKQPTTTSSKKAKKQKLETPDSDIDYVPSSSSKSKNVILKFDNKHRLSQVTGKTRSESLKSQSDELQQEDATPLITTTTDATAAADDDDKTVGFEREATIDDEDGDIELTSIHATESAPLKEAQTDNTTPIEQNVNGSGNIYPVEQVTTN</sequence>
<feature type="compositionally biased region" description="Basic and acidic residues" evidence="1">
    <location>
        <begin position="39"/>
        <end position="53"/>
    </location>
</feature>
<dbReference type="OrthoDB" id="3989053at2759"/>
<organism evidence="2 3">
    <name type="scientific">[Candida] arabinofermentans NRRL YB-2248</name>
    <dbReference type="NCBI Taxonomy" id="983967"/>
    <lineage>
        <taxon>Eukaryota</taxon>
        <taxon>Fungi</taxon>
        <taxon>Dikarya</taxon>
        <taxon>Ascomycota</taxon>
        <taxon>Saccharomycotina</taxon>
        <taxon>Pichiomycetes</taxon>
        <taxon>Pichiales</taxon>
        <taxon>Pichiaceae</taxon>
        <taxon>Ogataea</taxon>
        <taxon>Ogataea/Candida clade</taxon>
    </lineage>
</organism>
<name>A0A1E4T5H0_9ASCO</name>
<feature type="region of interest" description="Disordered" evidence="1">
    <location>
        <begin position="309"/>
        <end position="352"/>
    </location>
</feature>
<reference evidence="3" key="1">
    <citation type="submission" date="2016-04" db="EMBL/GenBank/DDBJ databases">
        <title>Comparative genomics of biotechnologically important yeasts.</title>
        <authorList>
            <consortium name="DOE Joint Genome Institute"/>
            <person name="Riley R."/>
            <person name="Haridas S."/>
            <person name="Wolfe K.H."/>
            <person name="Lopes M.R."/>
            <person name="Hittinger C.T."/>
            <person name="Goker M."/>
            <person name="Salamov A."/>
            <person name="Wisecaver J."/>
            <person name="Long T.M."/>
            <person name="Aerts A.L."/>
            <person name="Barry K."/>
            <person name="Choi C."/>
            <person name="Clum A."/>
            <person name="Coughlan A.Y."/>
            <person name="Deshpande S."/>
            <person name="Douglass A.P."/>
            <person name="Hanson S.J."/>
            <person name="Klenk H.-P."/>
            <person name="Labutti K."/>
            <person name="Lapidus A."/>
            <person name="Lindquist E."/>
            <person name="Lipzen A."/>
            <person name="Meier-Kolthoff J.P."/>
            <person name="Ohm R.A."/>
            <person name="Otillar R.P."/>
            <person name="Pangilinan J."/>
            <person name="Peng Y."/>
            <person name="Rokas A."/>
            <person name="Rosa C.A."/>
            <person name="Scheuner C."/>
            <person name="Sibirny A.A."/>
            <person name="Slot J.C."/>
            <person name="Stielow J.B."/>
            <person name="Sun H."/>
            <person name="Kurtzman C.P."/>
            <person name="Blackwell M."/>
            <person name="Grigoriev I.V."/>
            <person name="Jeffries T.W."/>
        </authorList>
    </citation>
    <scope>NUCLEOTIDE SEQUENCE [LARGE SCALE GENOMIC DNA]</scope>
    <source>
        <strain evidence="3">NRRL YB-2248</strain>
    </source>
</reference>
<gene>
    <name evidence="2" type="ORF">CANARDRAFT_27344</name>
</gene>
<dbReference type="Proteomes" id="UP000094801">
    <property type="component" value="Unassembled WGS sequence"/>
</dbReference>
<feature type="compositionally biased region" description="Polar residues" evidence="1">
    <location>
        <begin position="309"/>
        <end position="325"/>
    </location>
</feature>
<dbReference type="EMBL" id="KV453849">
    <property type="protein sequence ID" value="ODV87010.1"/>
    <property type="molecule type" value="Genomic_DNA"/>
</dbReference>
<feature type="region of interest" description="Disordered" evidence="1">
    <location>
        <begin position="376"/>
        <end position="410"/>
    </location>
</feature>